<feature type="active site" evidence="6">
    <location>
        <position position="15"/>
    </location>
</feature>
<evidence type="ECO:0000256" key="2">
    <source>
        <dbReference type="ARBA" id="ARBA00013064"/>
    </source>
</evidence>
<organism evidence="8 9">
    <name type="scientific">Prochlorococcus marinus str. PAC1</name>
    <dbReference type="NCBI Taxonomy" id="59924"/>
    <lineage>
        <taxon>Bacteria</taxon>
        <taxon>Bacillati</taxon>
        <taxon>Cyanobacteriota</taxon>
        <taxon>Cyanophyceae</taxon>
        <taxon>Synechococcales</taxon>
        <taxon>Prochlorococcaceae</taxon>
        <taxon>Prochlorococcus</taxon>
    </lineage>
</organism>
<evidence type="ECO:0000313" key="9">
    <source>
        <dbReference type="Proteomes" id="UP000030392"/>
    </source>
</evidence>
<dbReference type="SUPFAM" id="SSF52788">
    <property type="entry name" value="Phosphotyrosine protein phosphatases I"/>
    <property type="match status" value="1"/>
</dbReference>
<dbReference type="CDD" id="cd16343">
    <property type="entry name" value="LMWPTP"/>
    <property type="match status" value="1"/>
</dbReference>
<dbReference type="SMART" id="SM00226">
    <property type="entry name" value="LMWPc"/>
    <property type="match status" value="1"/>
</dbReference>
<name>A0A0A2C6G0_PROMR</name>
<dbReference type="InterPro" id="IPR052995">
    <property type="entry name" value="LMW-PTP"/>
</dbReference>
<dbReference type="EMBL" id="JNAX01000004">
    <property type="protein sequence ID" value="KGG21951.1"/>
    <property type="molecule type" value="Genomic_DNA"/>
</dbReference>
<evidence type="ECO:0000256" key="1">
    <source>
        <dbReference type="ARBA" id="ARBA00011063"/>
    </source>
</evidence>
<evidence type="ECO:0000256" key="6">
    <source>
        <dbReference type="PIRSR" id="PIRSR617867-1"/>
    </source>
</evidence>
<comment type="catalytic activity">
    <reaction evidence="5">
        <text>O-phospho-L-tyrosyl-[protein] + H2O = L-tyrosyl-[protein] + phosphate</text>
        <dbReference type="Rhea" id="RHEA:10684"/>
        <dbReference type="Rhea" id="RHEA-COMP:10136"/>
        <dbReference type="Rhea" id="RHEA-COMP:20101"/>
        <dbReference type="ChEBI" id="CHEBI:15377"/>
        <dbReference type="ChEBI" id="CHEBI:43474"/>
        <dbReference type="ChEBI" id="CHEBI:46858"/>
        <dbReference type="ChEBI" id="CHEBI:61978"/>
        <dbReference type="EC" id="3.1.3.48"/>
    </reaction>
</comment>
<comment type="caution">
    <text evidence="8">The sequence shown here is derived from an EMBL/GenBank/DDBJ whole genome shotgun (WGS) entry which is preliminary data.</text>
</comment>
<dbReference type="Proteomes" id="UP000030392">
    <property type="component" value="Unassembled WGS sequence"/>
</dbReference>
<dbReference type="PRINTS" id="PR00719">
    <property type="entry name" value="LMWPTPASE"/>
</dbReference>
<dbReference type="Gene3D" id="3.40.50.2300">
    <property type="match status" value="1"/>
</dbReference>
<dbReference type="InterPro" id="IPR017867">
    <property type="entry name" value="Tyr_phospatase_low_mol_wt"/>
</dbReference>
<protein>
    <recommendedName>
        <fullName evidence="2">protein-tyrosine-phosphatase</fullName>
        <ecNumber evidence="2">3.1.3.48</ecNumber>
    </recommendedName>
</protein>
<dbReference type="RefSeq" id="WP_036904487.1">
    <property type="nucleotide sequence ID" value="NZ_CP138967.1"/>
</dbReference>
<dbReference type="PANTHER" id="PTHR47439:SF1">
    <property type="entry name" value="ACID PHOSPHATASE"/>
    <property type="match status" value="1"/>
</dbReference>
<dbReference type="GO" id="GO:0004725">
    <property type="term" value="F:protein tyrosine phosphatase activity"/>
    <property type="evidence" value="ECO:0007669"/>
    <property type="project" value="UniProtKB-EC"/>
</dbReference>
<comment type="similarity">
    <text evidence="1">Belongs to the low molecular weight phosphotyrosine protein phosphatase family.</text>
</comment>
<evidence type="ECO:0000256" key="5">
    <source>
        <dbReference type="ARBA" id="ARBA00051722"/>
    </source>
</evidence>
<dbReference type="FunFam" id="3.40.50.2300:FF:000113">
    <property type="entry name" value="Low molecular weight protein-tyrosine-phosphatase"/>
    <property type="match status" value="1"/>
</dbReference>
<dbReference type="EC" id="3.1.3.48" evidence="2"/>
<evidence type="ECO:0000256" key="4">
    <source>
        <dbReference type="ARBA" id="ARBA00022912"/>
    </source>
</evidence>
<evidence type="ECO:0000256" key="3">
    <source>
        <dbReference type="ARBA" id="ARBA00022801"/>
    </source>
</evidence>
<reference evidence="9" key="1">
    <citation type="journal article" date="2014" name="Sci. Data">
        <title>Genomes of diverse isolates of the marine cyanobacterium Prochlorococcus.</title>
        <authorList>
            <person name="Biller S."/>
            <person name="Berube P."/>
            <person name="Thompson J."/>
            <person name="Kelly L."/>
            <person name="Roggensack S."/>
            <person name="Awad L."/>
            <person name="Roache-Johnson K."/>
            <person name="Ding H."/>
            <person name="Giovannoni S.J."/>
            <person name="Moore L.R."/>
            <person name="Chisholm S.W."/>
        </authorList>
    </citation>
    <scope>NUCLEOTIDE SEQUENCE [LARGE SCALE GENOMIC DNA]</scope>
    <source>
        <strain evidence="9">PAC1</strain>
    </source>
</reference>
<feature type="active site" description="Proton donor" evidence="6">
    <location>
        <position position="128"/>
    </location>
</feature>
<sequence length="157" mass="17716">MVKKILFVCLGNICRSPAAEGIFNQKIKERDLEKLFIVDSAGTGSWHVGNLPDKRMRSTALSRGIELTSRSRQIEENDLYEFDQILVMDKDNLEAVKSLTKDQNNPVNSKIKLILSYSKNFQLDEVPDPYYGGQNGFDKVIDLLDDAMDGLIDSLTD</sequence>
<dbReference type="Pfam" id="PF01451">
    <property type="entry name" value="LMWPc"/>
    <property type="match status" value="1"/>
</dbReference>
<dbReference type="InterPro" id="IPR036196">
    <property type="entry name" value="Ptyr_pPase_sf"/>
</dbReference>
<dbReference type="PANTHER" id="PTHR47439">
    <property type="entry name" value="LOW MOLECULAR WEIGHT PHOSPHOTYROSINE PROTEIN PHOSPHATASE-RELATED"/>
    <property type="match status" value="1"/>
</dbReference>
<dbReference type="AlphaFoldDB" id="A0A0A2C6G0"/>
<evidence type="ECO:0000259" key="7">
    <source>
        <dbReference type="SMART" id="SM00226"/>
    </source>
</evidence>
<gene>
    <name evidence="8" type="ORF">EV03_0270</name>
</gene>
<accession>A0A0A2C6G0</accession>
<proteinExistence type="inferred from homology"/>
<feature type="domain" description="Phosphotyrosine protein phosphatase I" evidence="7">
    <location>
        <begin position="3"/>
        <end position="154"/>
    </location>
</feature>
<feature type="active site" description="Nucleophile" evidence="6">
    <location>
        <position position="9"/>
    </location>
</feature>
<evidence type="ECO:0000313" key="8">
    <source>
        <dbReference type="EMBL" id="KGG21951.1"/>
    </source>
</evidence>
<dbReference type="InterPro" id="IPR023485">
    <property type="entry name" value="Ptyr_pPase"/>
</dbReference>
<keyword evidence="3" id="KW-0378">Hydrolase</keyword>
<keyword evidence="4" id="KW-0904">Protein phosphatase</keyword>